<dbReference type="Pfam" id="PF04204">
    <property type="entry name" value="HTS"/>
    <property type="match status" value="1"/>
</dbReference>
<dbReference type="AlphaFoldDB" id="A0A0A7LFH1"/>
<evidence type="ECO:0000256" key="5">
    <source>
        <dbReference type="ARBA" id="ARBA00022679"/>
    </source>
</evidence>
<evidence type="ECO:0000256" key="2">
    <source>
        <dbReference type="ARBA" id="ARBA00004496"/>
    </source>
</evidence>
<accession>A0A0A7LFH1</accession>
<dbReference type="GO" id="GO:0005737">
    <property type="term" value="C:cytoplasm"/>
    <property type="evidence" value="ECO:0007669"/>
    <property type="project" value="UniProtKB-SubCell"/>
</dbReference>
<dbReference type="CDD" id="cd03131">
    <property type="entry name" value="GATase1_HTS"/>
    <property type="match status" value="1"/>
</dbReference>
<reference evidence="7 8" key="1">
    <citation type="journal article" date="2014" name="Appl. Environ. Microbiol.">
        <title>Comparative Genome Analysis of 'Candidatus Methanoplasma termitum' Indicates a New Mode of Energy Metabolism in the Seventh Order of Methanogens.</title>
        <authorList>
            <person name="Lang K."/>
            <person name="Schuldes J."/>
            <person name="Klingl A."/>
            <person name="Poehlein A."/>
            <person name="Daniel R."/>
            <person name="Brune A."/>
        </authorList>
    </citation>
    <scope>NUCLEOTIDE SEQUENCE [LARGE SCALE GENOMIC DNA]</scope>
    <source>
        <strain evidence="8">Mpt1</strain>
    </source>
</reference>
<evidence type="ECO:0000256" key="4">
    <source>
        <dbReference type="ARBA" id="ARBA00022605"/>
    </source>
</evidence>
<organism evidence="7 8">
    <name type="scientific">Candidatus Methanoplasma termitum</name>
    <dbReference type="NCBI Taxonomy" id="1577791"/>
    <lineage>
        <taxon>Archaea</taxon>
        <taxon>Methanobacteriati</taxon>
        <taxon>Thermoplasmatota</taxon>
        <taxon>Thermoplasmata</taxon>
        <taxon>Methanomassiliicoccales</taxon>
        <taxon>Methanomassiliicoccaceae</taxon>
        <taxon>Candidatus Methanoplasma</taxon>
    </lineage>
</organism>
<sequence>MPINIPDDLPAGAALESENIFVMREGRATSQDIRPMKVLILNLMPTKIETEIQVLRLLGNNPLQIDISFLQMATHESKNTSQEYLDKFYYTFDEIKDLKFDGAIITGAPVENISYEEVDYWDELCEIMEWTVTNVTSTMHICWGAQAGLYYHYNIPKYPLNEKMSGIFGHTLNVKDEPLTRGFDDVFYMPHSRNTEVRAHDINKHPRLHIISESKTAGVCIVTSEKAGQIFVTGHAEYDAGTLAYEYERDLKRGINPNIPYNYFRNDDPHNDPVVTWRGHATLLFTNWLNYYVYQRTPYDLNDVGKEEFR</sequence>
<proteinExistence type="inferred from homology"/>
<dbReference type="Proteomes" id="UP000030787">
    <property type="component" value="Chromosome"/>
</dbReference>
<keyword evidence="5 7" id="KW-0808">Transferase</keyword>
<dbReference type="NCBIfam" id="TIGR01001">
    <property type="entry name" value="metA"/>
    <property type="match status" value="1"/>
</dbReference>
<dbReference type="HOGENOM" id="CLU_057851_0_1_2"/>
<keyword evidence="3" id="KW-0963">Cytoplasm</keyword>
<dbReference type="OrthoDB" id="52471at2157"/>
<dbReference type="SUPFAM" id="SSF52317">
    <property type="entry name" value="Class I glutamine amidotransferase-like"/>
    <property type="match status" value="1"/>
</dbReference>
<dbReference type="FunFam" id="3.40.50.880:FF:000004">
    <property type="entry name" value="Homoserine O-succinyltransferase"/>
    <property type="match status" value="1"/>
</dbReference>
<dbReference type="GeneID" id="24818016"/>
<dbReference type="EMBL" id="CP010070">
    <property type="protein sequence ID" value="AIZ56241.1"/>
    <property type="molecule type" value="Genomic_DNA"/>
</dbReference>
<evidence type="ECO:0000313" key="7">
    <source>
        <dbReference type="EMBL" id="AIZ56241.1"/>
    </source>
</evidence>
<name>A0A0A7LFH1_9ARCH</name>
<protein>
    <submittedName>
        <fullName evidence="7">MetA protein</fullName>
        <ecNumber evidence="7">2.3.1.46</ecNumber>
    </submittedName>
</protein>
<dbReference type="InterPro" id="IPR005697">
    <property type="entry name" value="HST_MetA"/>
</dbReference>
<dbReference type="PIRSF" id="PIRSF000450">
    <property type="entry name" value="H_ser_succinyltr"/>
    <property type="match status" value="1"/>
</dbReference>
<dbReference type="EC" id="2.3.1.46" evidence="7"/>
<dbReference type="PANTHER" id="PTHR20919">
    <property type="entry name" value="HOMOSERINE O-SUCCINYLTRANSFERASE"/>
    <property type="match status" value="1"/>
</dbReference>
<comment type="function">
    <text evidence="1">Transfers an acetyl group from acetyl-CoA to L-homoserine, forming acetyl-L-homoserine.</text>
</comment>
<dbReference type="GO" id="GO:0008899">
    <property type="term" value="F:homoserine O-succinyltransferase activity"/>
    <property type="evidence" value="ECO:0007669"/>
    <property type="project" value="UniProtKB-EC"/>
</dbReference>
<dbReference type="InterPro" id="IPR029062">
    <property type="entry name" value="Class_I_gatase-like"/>
</dbReference>
<evidence type="ECO:0000256" key="6">
    <source>
        <dbReference type="ARBA" id="ARBA00023315"/>
    </source>
</evidence>
<dbReference type="InterPro" id="IPR033752">
    <property type="entry name" value="MetA_family"/>
</dbReference>
<dbReference type="Gene3D" id="3.40.50.880">
    <property type="match status" value="1"/>
</dbReference>
<dbReference type="HAMAP" id="MF_00295">
    <property type="entry name" value="MetA_acyltransf"/>
    <property type="match status" value="1"/>
</dbReference>
<evidence type="ECO:0000256" key="3">
    <source>
        <dbReference type="ARBA" id="ARBA00022490"/>
    </source>
</evidence>
<evidence type="ECO:0000256" key="1">
    <source>
        <dbReference type="ARBA" id="ARBA00003082"/>
    </source>
</evidence>
<evidence type="ECO:0000313" key="8">
    <source>
        <dbReference type="Proteomes" id="UP000030787"/>
    </source>
</evidence>
<comment type="subcellular location">
    <subcellularLocation>
        <location evidence="2">Cytoplasm</location>
    </subcellularLocation>
</comment>
<dbReference type="RefSeq" id="WP_048111578.1">
    <property type="nucleotide sequence ID" value="NZ_CP010070.1"/>
</dbReference>
<keyword evidence="6 7" id="KW-0012">Acyltransferase</keyword>
<keyword evidence="4" id="KW-0028">Amino-acid biosynthesis</keyword>
<dbReference type="STRING" id="1577791.Mpt1_c03450"/>
<dbReference type="PANTHER" id="PTHR20919:SF0">
    <property type="entry name" value="HOMOSERINE O-SUCCINYLTRANSFERASE"/>
    <property type="match status" value="1"/>
</dbReference>
<dbReference type="KEGG" id="mear:Mpt1_c03450"/>
<keyword evidence="8" id="KW-1185">Reference proteome</keyword>
<gene>
    <name evidence="7" type="primary">metA</name>
    <name evidence="7" type="ORF">Mpt1_c03450</name>
</gene>
<dbReference type="GO" id="GO:0008652">
    <property type="term" value="P:amino acid biosynthetic process"/>
    <property type="evidence" value="ECO:0007669"/>
    <property type="project" value="UniProtKB-KW"/>
</dbReference>